<comment type="caution">
    <text evidence="2">The sequence shown here is derived from an EMBL/GenBank/DDBJ whole genome shotgun (WGS) entry which is preliminary data.</text>
</comment>
<proteinExistence type="predicted"/>
<feature type="region of interest" description="Disordered" evidence="1">
    <location>
        <begin position="28"/>
        <end position="53"/>
    </location>
</feature>
<organism evidence="2">
    <name type="scientific">bioreactor metagenome</name>
    <dbReference type="NCBI Taxonomy" id="1076179"/>
    <lineage>
        <taxon>unclassified sequences</taxon>
        <taxon>metagenomes</taxon>
        <taxon>ecological metagenomes</taxon>
    </lineage>
</organism>
<accession>A0A645EHK5</accession>
<gene>
    <name evidence="2" type="ORF">SDC9_147267</name>
</gene>
<evidence type="ECO:0000256" key="1">
    <source>
        <dbReference type="SAM" id="MobiDB-lite"/>
    </source>
</evidence>
<name>A0A645EHK5_9ZZZZ</name>
<evidence type="ECO:0000313" key="2">
    <source>
        <dbReference type="EMBL" id="MPN00073.1"/>
    </source>
</evidence>
<protein>
    <submittedName>
        <fullName evidence="2">Uncharacterized protein</fullName>
    </submittedName>
</protein>
<dbReference type="AlphaFoldDB" id="A0A645EHK5"/>
<feature type="compositionally biased region" description="Basic residues" evidence="1">
    <location>
        <begin position="42"/>
        <end position="53"/>
    </location>
</feature>
<dbReference type="EMBL" id="VSSQ01046119">
    <property type="protein sequence ID" value="MPN00073.1"/>
    <property type="molecule type" value="Genomic_DNA"/>
</dbReference>
<sequence length="53" mass="5554">MVPHFGNSGDPHRAVDDVYACDPCAGQQTRAGSGGGSLGCSGRRRVRKSKIHT</sequence>
<reference evidence="2" key="1">
    <citation type="submission" date="2019-08" db="EMBL/GenBank/DDBJ databases">
        <authorList>
            <person name="Kucharzyk K."/>
            <person name="Murdoch R.W."/>
            <person name="Higgins S."/>
            <person name="Loffler F."/>
        </authorList>
    </citation>
    <scope>NUCLEOTIDE SEQUENCE</scope>
</reference>